<comment type="caution">
    <text evidence="1">The sequence shown here is derived from an EMBL/GenBank/DDBJ whole genome shotgun (WGS) entry which is preliminary data.</text>
</comment>
<organism evidence="1 2">
    <name type="scientific">Hygrophoropsis aurantiaca</name>
    <dbReference type="NCBI Taxonomy" id="72124"/>
    <lineage>
        <taxon>Eukaryota</taxon>
        <taxon>Fungi</taxon>
        <taxon>Dikarya</taxon>
        <taxon>Basidiomycota</taxon>
        <taxon>Agaricomycotina</taxon>
        <taxon>Agaricomycetes</taxon>
        <taxon>Agaricomycetidae</taxon>
        <taxon>Boletales</taxon>
        <taxon>Coniophorineae</taxon>
        <taxon>Hygrophoropsidaceae</taxon>
        <taxon>Hygrophoropsis</taxon>
    </lineage>
</organism>
<proteinExistence type="predicted"/>
<name>A0ACB7ZWD8_9AGAM</name>
<dbReference type="EMBL" id="MU268246">
    <property type="protein sequence ID" value="KAH7905202.1"/>
    <property type="molecule type" value="Genomic_DNA"/>
</dbReference>
<evidence type="ECO:0000313" key="2">
    <source>
        <dbReference type="Proteomes" id="UP000790377"/>
    </source>
</evidence>
<evidence type="ECO:0000313" key="1">
    <source>
        <dbReference type="EMBL" id="KAH7905202.1"/>
    </source>
</evidence>
<reference evidence="1" key="1">
    <citation type="journal article" date="2021" name="New Phytol.">
        <title>Evolutionary innovations through gain and loss of genes in the ectomycorrhizal Boletales.</title>
        <authorList>
            <person name="Wu G."/>
            <person name="Miyauchi S."/>
            <person name="Morin E."/>
            <person name="Kuo A."/>
            <person name="Drula E."/>
            <person name="Varga T."/>
            <person name="Kohler A."/>
            <person name="Feng B."/>
            <person name="Cao Y."/>
            <person name="Lipzen A."/>
            <person name="Daum C."/>
            <person name="Hundley H."/>
            <person name="Pangilinan J."/>
            <person name="Johnson J."/>
            <person name="Barry K."/>
            <person name="LaButti K."/>
            <person name="Ng V."/>
            <person name="Ahrendt S."/>
            <person name="Min B."/>
            <person name="Choi I.G."/>
            <person name="Park H."/>
            <person name="Plett J.M."/>
            <person name="Magnuson J."/>
            <person name="Spatafora J.W."/>
            <person name="Nagy L.G."/>
            <person name="Henrissat B."/>
            <person name="Grigoriev I.V."/>
            <person name="Yang Z.L."/>
            <person name="Xu J."/>
            <person name="Martin F.M."/>
        </authorList>
    </citation>
    <scope>NUCLEOTIDE SEQUENCE</scope>
    <source>
        <strain evidence="1">ATCC 28755</strain>
    </source>
</reference>
<dbReference type="Proteomes" id="UP000790377">
    <property type="component" value="Unassembled WGS sequence"/>
</dbReference>
<keyword evidence="2" id="KW-1185">Reference proteome</keyword>
<sequence length="138" mass="15085">MFRRYSKSYLGSQRRPSKVEVVEERYHSGFETLEGDLSDTQAANDASEVRAEVSKPNSPAAAALEAQMKLARKVPLVLFSFAAYSTVACCAVGTEIERGIRGGGLYAMVNQGPSPALKASELDYCNIQLKYQVLVEMV</sequence>
<accession>A0ACB7ZWD8</accession>
<gene>
    <name evidence="1" type="ORF">BJ138DRAFT_1106179</name>
</gene>
<protein>
    <submittedName>
        <fullName evidence="1">Uncharacterized protein</fullName>
    </submittedName>
</protein>